<keyword evidence="3" id="KW-1185">Reference proteome</keyword>
<feature type="transmembrane region" description="Helical" evidence="1">
    <location>
        <begin position="62"/>
        <end position="95"/>
    </location>
</feature>
<name>A0A7Z0PHU5_9FUSO</name>
<dbReference type="AlphaFoldDB" id="A0A7Z0PHU5"/>
<evidence type="ECO:0000313" key="2">
    <source>
        <dbReference type="EMBL" id="NYV28485.1"/>
    </source>
</evidence>
<reference evidence="2 3" key="1">
    <citation type="submission" date="2020-05" db="EMBL/GenBank/DDBJ databases">
        <title>Streptobacillus felis strain LHL191014123.</title>
        <authorList>
            <person name="Fawzy A."/>
            <person name="Rau J."/>
            <person name="Risse K."/>
            <person name="Schauerte N."/>
            <person name="Geiger C."/>
            <person name="Blom J."/>
            <person name="Imirzalioglu C."/>
            <person name="Falgenhauer J."/>
            <person name="Bach A."/>
            <person name="Herden C."/>
            <person name="Eisenberg T."/>
        </authorList>
    </citation>
    <scope>NUCLEOTIDE SEQUENCE [LARGE SCALE GENOMIC DNA]</scope>
    <source>
        <strain evidence="2 3">LHL191014123</strain>
    </source>
</reference>
<keyword evidence="1" id="KW-1133">Transmembrane helix</keyword>
<sequence length="133" mass="15759">MLSNLLKLSKKINLILPYIFAFVLRGILSSREYFIVLGLIYLWVRYKNVVNREVRLKTIIFIMLNFLISIIVLAIFGDFWIIVSIILSFAFSYFLEEGILILIYPFLFFMVNAFWIIFTIFFLPLSDNLKVIL</sequence>
<dbReference type="Proteomes" id="UP000526184">
    <property type="component" value="Unassembled WGS sequence"/>
</dbReference>
<protein>
    <submittedName>
        <fullName evidence="2">Uncharacterized protein</fullName>
    </submittedName>
</protein>
<evidence type="ECO:0000313" key="3">
    <source>
        <dbReference type="Proteomes" id="UP000526184"/>
    </source>
</evidence>
<accession>A0A7Z0PHU5</accession>
<feature type="transmembrane region" description="Helical" evidence="1">
    <location>
        <begin position="101"/>
        <end position="123"/>
    </location>
</feature>
<evidence type="ECO:0000256" key="1">
    <source>
        <dbReference type="SAM" id="Phobius"/>
    </source>
</evidence>
<organism evidence="2 3">
    <name type="scientific">Streptobacillus felis</name>
    <dbReference type="NCBI Taxonomy" id="1384509"/>
    <lineage>
        <taxon>Bacteria</taxon>
        <taxon>Fusobacteriati</taxon>
        <taxon>Fusobacteriota</taxon>
        <taxon>Fusobacteriia</taxon>
        <taxon>Fusobacteriales</taxon>
        <taxon>Leptotrichiaceae</taxon>
        <taxon>Streptobacillus</taxon>
    </lineage>
</organism>
<keyword evidence="1" id="KW-0812">Transmembrane</keyword>
<dbReference type="EMBL" id="JABMKT010000070">
    <property type="protein sequence ID" value="NYV28485.1"/>
    <property type="molecule type" value="Genomic_DNA"/>
</dbReference>
<gene>
    <name evidence="2" type="ORF">HP397_06690</name>
</gene>
<comment type="caution">
    <text evidence="2">The sequence shown here is derived from an EMBL/GenBank/DDBJ whole genome shotgun (WGS) entry which is preliminary data.</text>
</comment>
<keyword evidence="1" id="KW-0472">Membrane</keyword>
<dbReference type="RefSeq" id="WP_067322004.1">
    <property type="nucleotide sequence ID" value="NZ_JABMKT010000070.1"/>
</dbReference>
<proteinExistence type="predicted"/>